<gene>
    <name evidence="19" type="ORF">DFR46_1272</name>
</gene>
<feature type="domain" description="PDZ" evidence="18">
    <location>
        <begin position="450"/>
        <end position="509"/>
    </location>
</feature>
<dbReference type="Gene3D" id="2.40.10.120">
    <property type="match status" value="1"/>
</dbReference>
<dbReference type="GO" id="GO:0004252">
    <property type="term" value="F:serine-type endopeptidase activity"/>
    <property type="evidence" value="ECO:0007669"/>
    <property type="project" value="InterPro"/>
</dbReference>
<comment type="caution">
    <text evidence="19">The sequence shown here is derived from an EMBL/GenBank/DDBJ whole genome shotgun (WGS) entry which is preliminary data.</text>
</comment>
<feature type="active site" description="Charge relay system" evidence="14">
    <location>
        <position position="166"/>
    </location>
</feature>
<dbReference type="InterPro" id="IPR009003">
    <property type="entry name" value="Peptidase_S1_PA"/>
</dbReference>
<keyword evidence="9" id="KW-0574">Periplasm</keyword>
<dbReference type="SMART" id="SM00228">
    <property type="entry name" value="PDZ"/>
    <property type="match status" value="2"/>
</dbReference>
<evidence type="ECO:0000256" key="1">
    <source>
        <dbReference type="ARBA" id="ARBA00001772"/>
    </source>
</evidence>
<evidence type="ECO:0000256" key="14">
    <source>
        <dbReference type="PIRSR" id="PIRSR611782-1"/>
    </source>
</evidence>
<keyword evidence="20" id="KW-1185">Reference proteome</keyword>
<dbReference type="InterPro" id="IPR036034">
    <property type="entry name" value="PDZ_sf"/>
</dbReference>
<comment type="catalytic activity">
    <reaction evidence="1">
        <text>Acts on substrates that are at least partially unfolded. The cleavage site P1 residue is normally between a pair of hydrophobic residues, such as Val-|-Val.</text>
        <dbReference type="EC" id="3.4.21.107"/>
    </reaction>
</comment>
<dbReference type="PANTHER" id="PTHR22939:SF130">
    <property type="entry name" value="PERIPLASMIC SERINE ENDOPROTEASE DEGP-LIKE-RELATED"/>
    <property type="match status" value="1"/>
</dbReference>
<evidence type="ECO:0000256" key="13">
    <source>
        <dbReference type="ARBA" id="ARBA00032850"/>
    </source>
</evidence>
<evidence type="ECO:0000256" key="8">
    <source>
        <dbReference type="ARBA" id="ARBA00022737"/>
    </source>
</evidence>
<evidence type="ECO:0000313" key="19">
    <source>
        <dbReference type="EMBL" id="RED16253.1"/>
    </source>
</evidence>
<dbReference type="AlphaFoldDB" id="A0A3D9FEU2"/>
<evidence type="ECO:0000256" key="3">
    <source>
        <dbReference type="ARBA" id="ARBA00010541"/>
    </source>
</evidence>
<dbReference type="EC" id="3.4.21.107" evidence="4"/>
<evidence type="ECO:0000256" key="6">
    <source>
        <dbReference type="ARBA" id="ARBA00022670"/>
    </source>
</evidence>
<evidence type="ECO:0000256" key="11">
    <source>
        <dbReference type="ARBA" id="ARBA00022825"/>
    </source>
</evidence>
<dbReference type="GO" id="GO:0042597">
    <property type="term" value="C:periplasmic space"/>
    <property type="evidence" value="ECO:0007669"/>
    <property type="project" value="UniProtKB-SubCell"/>
</dbReference>
<dbReference type="PRINTS" id="PR00834">
    <property type="entry name" value="PROTEASES2C"/>
</dbReference>
<evidence type="ECO:0000313" key="20">
    <source>
        <dbReference type="Proteomes" id="UP000256310"/>
    </source>
</evidence>
<dbReference type="InterPro" id="IPR001478">
    <property type="entry name" value="PDZ"/>
</dbReference>
<feature type="chain" id="PRO_5039543556" description="Probable periplasmic serine endoprotease DegP-like" evidence="17">
    <location>
        <begin position="24"/>
        <end position="522"/>
    </location>
</feature>
<dbReference type="GO" id="GO:0006508">
    <property type="term" value="P:proteolysis"/>
    <property type="evidence" value="ECO:0007669"/>
    <property type="project" value="UniProtKB-KW"/>
</dbReference>
<dbReference type="InterPro" id="IPR001940">
    <property type="entry name" value="Peptidase_S1C"/>
</dbReference>
<evidence type="ECO:0000256" key="17">
    <source>
        <dbReference type="SAM" id="SignalP"/>
    </source>
</evidence>
<evidence type="ECO:0000256" key="12">
    <source>
        <dbReference type="ARBA" id="ARBA00023016"/>
    </source>
</evidence>
<proteinExistence type="inferred from homology"/>
<name>A0A3D9FEU2_9SPHN</name>
<evidence type="ECO:0000259" key="18">
    <source>
        <dbReference type="PROSITE" id="PS50106"/>
    </source>
</evidence>
<comment type="subcellular location">
    <subcellularLocation>
        <location evidence="2">Periplasm</location>
    </subcellularLocation>
</comment>
<dbReference type="SUPFAM" id="SSF50156">
    <property type="entry name" value="PDZ domain-like"/>
    <property type="match status" value="2"/>
</dbReference>
<evidence type="ECO:0000256" key="16">
    <source>
        <dbReference type="SAM" id="MobiDB-lite"/>
    </source>
</evidence>
<evidence type="ECO:0000256" key="9">
    <source>
        <dbReference type="ARBA" id="ARBA00022764"/>
    </source>
</evidence>
<evidence type="ECO:0000256" key="2">
    <source>
        <dbReference type="ARBA" id="ARBA00004418"/>
    </source>
</evidence>
<evidence type="ECO:0000256" key="10">
    <source>
        <dbReference type="ARBA" id="ARBA00022801"/>
    </source>
</evidence>
<dbReference type="Pfam" id="PF17820">
    <property type="entry name" value="PDZ_6"/>
    <property type="match status" value="1"/>
</dbReference>
<feature type="signal peptide" evidence="17">
    <location>
        <begin position="1"/>
        <end position="23"/>
    </location>
</feature>
<feature type="binding site" evidence="15">
    <location>
        <position position="166"/>
    </location>
    <ligand>
        <name>substrate</name>
    </ligand>
</feature>
<accession>A0A3D9FEU2</accession>
<protein>
    <recommendedName>
        <fullName evidence="5">Probable periplasmic serine endoprotease DegP-like</fullName>
        <ecNumber evidence="4">3.4.21.107</ecNumber>
    </recommendedName>
    <alternativeName>
        <fullName evidence="13">Protease Do</fullName>
    </alternativeName>
</protein>
<feature type="binding site" evidence="15">
    <location>
        <position position="125"/>
    </location>
    <ligand>
        <name>substrate</name>
    </ligand>
</feature>
<keyword evidence="6 19" id="KW-0645">Protease</keyword>
<evidence type="ECO:0000256" key="7">
    <source>
        <dbReference type="ARBA" id="ARBA00022729"/>
    </source>
</evidence>
<evidence type="ECO:0000256" key="15">
    <source>
        <dbReference type="PIRSR" id="PIRSR611782-2"/>
    </source>
</evidence>
<keyword evidence="7 17" id="KW-0732">Signal</keyword>
<comment type="similarity">
    <text evidence="3">Belongs to the peptidase S1C family.</text>
</comment>
<dbReference type="SUPFAM" id="SSF50494">
    <property type="entry name" value="Trypsin-like serine proteases"/>
    <property type="match status" value="1"/>
</dbReference>
<dbReference type="InterPro" id="IPR041489">
    <property type="entry name" value="PDZ_6"/>
</dbReference>
<dbReference type="InterPro" id="IPR011782">
    <property type="entry name" value="Pept_S1C_Do"/>
</dbReference>
<evidence type="ECO:0000256" key="4">
    <source>
        <dbReference type="ARBA" id="ARBA00013035"/>
    </source>
</evidence>
<feature type="active site" description="Charge relay system" evidence="14">
    <location>
        <position position="240"/>
    </location>
</feature>
<dbReference type="Proteomes" id="UP000256310">
    <property type="component" value="Unassembled WGS sequence"/>
</dbReference>
<keyword evidence="8" id="KW-0677">Repeat</keyword>
<dbReference type="PANTHER" id="PTHR22939">
    <property type="entry name" value="SERINE PROTEASE FAMILY S1C HTRA-RELATED"/>
    <property type="match status" value="1"/>
</dbReference>
<feature type="region of interest" description="Disordered" evidence="16">
    <location>
        <begin position="399"/>
        <end position="421"/>
    </location>
</feature>
<keyword evidence="11" id="KW-0720">Serine protease</keyword>
<organism evidence="19 20">
    <name type="scientific">Parasphingopyxis lamellibrachiae</name>
    <dbReference type="NCBI Taxonomy" id="680125"/>
    <lineage>
        <taxon>Bacteria</taxon>
        <taxon>Pseudomonadati</taxon>
        <taxon>Pseudomonadota</taxon>
        <taxon>Alphaproteobacteria</taxon>
        <taxon>Sphingomonadales</taxon>
        <taxon>Sphingomonadaceae</taxon>
        <taxon>Parasphingopyxis</taxon>
    </lineage>
</organism>
<dbReference type="PROSITE" id="PS50106">
    <property type="entry name" value="PDZ"/>
    <property type="match status" value="2"/>
</dbReference>
<keyword evidence="12" id="KW-0346">Stress response</keyword>
<feature type="binding site" evidence="15">
    <location>
        <begin position="238"/>
        <end position="240"/>
    </location>
    <ligand>
        <name>substrate</name>
    </ligand>
</feature>
<dbReference type="NCBIfam" id="TIGR02037">
    <property type="entry name" value="degP_htrA_DO"/>
    <property type="match status" value="1"/>
</dbReference>
<dbReference type="EMBL" id="QRDP01000004">
    <property type="protein sequence ID" value="RED16253.1"/>
    <property type="molecule type" value="Genomic_DNA"/>
</dbReference>
<feature type="domain" description="PDZ" evidence="18">
    <location>
        <begin position="284"/>
        <end position="357"/>
    </location>
</feature>
<reference evidence="19 20" key="1">
    <citation type="submission" date="2018-07" db="EMBL/GenBank/DDBJ databases">
        <title>Genomic Encyclopedia of Type Strains, Phase IV (KMG-IV): sequencing the most valuable type-strain genomes for metagenomic binning, comparative biology and taxonomic classification.</title>
        <authorList>
            <person name="Goeker M."/>
        </authorList>
    </citation>
    <scope>NUCLEOTIDE SEQUENCE [LARGE SCALE GENOMIC DNA]</scope>
    <source>
        <strain evidence="19 20">DSM 26725</strain>
    </source>
</reference>
<dbReference type="Pfam" id="PF13180">
    <property type="entry name" value="PDZ_2"/>
    <property type="match status" value="1"/>
</dbReference>
<sequence length="522" mass="54983">MAVRYAYAITGILLAGGTAATLALQQPVGAQVAQNAPSAMPRASAPGSFADLTERLAPSVVNISTTQTIEVQGQRRNPFAGSPFDDFFRQFGQQRGNGAPITREATSLGSGFIISTDGYVVTNNHVISSRGRNGQPGSNPVDTITVTLSDRTEYEARIVGRDPASDLAVLKIDGTDLPFVNFGDSDELRVGDWVLAIGNPFGLGGTVTAGIVSALQRTIGQGGAYDRYIQTDASINQGNSGGPMFDLSGNVVGINSAIFSPTGGNVGIGFAIPASEAWPIVQTLMRGERVQRGYLGVSIQPLGDDIADSLGLPHNRGEIVARVEPGEAAQRAGIRQGDVIVSVNGRDVTPDETLSYIVANLPVGERVPITLIRDGERIRVTATMGERPTDEELIARAQQNQQEDEGLQEPTKEDPGSDESEATMEAIGIGFQTLTPQIARQIGIPGGVRGLVVNQVDPSSDAAQKGIRRGDVVLSINRTATLQPSDAVRVITSAQRAGRGSVLLLRQRGNSIPLYVGVDIIE</sequence>
<keyword evidence="10" id="KW-0378">Hydrolase</keyword>
<feature type="active site" description="Charge relay system" evidence="14">
    <location>
        <position position="125"/>
    </location>
</feature>
<evidence type="ECO:0000256" key="5">
    <source>
        <dbReference type="ARBA" id="ARBA00013958"/>
    </source>
</evidence>
<dbReference type="Pfam" id="PF13365">
    <property type="entry name" value="Trypsin_2"/>
    <property type="match status" value="1"/>
</dbReference>
<dbReference type="Gene3D" id="2.30.42.10">
    <property type="match status" value="2"/>
</dbReference>